<evidence type="ECO:0000259" key="8">
    <source>
        <dbReference type="PROSITE" id="PS01033"/>
    </source>
</evidence>
<evidence type="ECO:0000313" key="11">
    <source>
        <dbReference type="WBParaSite" id="HPLM_0000381001-mRNA-1"/>
    </source>
</evidence>
<dbReference type="CDD" id="cd01040">
    <property type="entry name" value="Mb-like"/>
    <property type="match status" value="1"/>
</dbReference>
<organism evidence="11">
    <name type="scientific">Haemonchus placei</name>
    <name type="common">Barber's pole worm</name>
    <dbReference type="NCBI Taxonomy" id="6290"/>
    <lineage>
        <taxon>Eukaryota</taxon>
        <taxon>Metazoa</taxon>
        <taxon>Ecdysozoa</taxon>
        <taxon>Nematoda</taxon>
        <taxon>Chromadorea</taxon>
        <taxon>Rhabditida</taxon>
        <taxon>Rhabditina</taxon>
        <taxon>Rhabditomorpha</taxon>
        <taxon>Strongyloidea</taxon>
        <taxon>Trichostrongylidae</taxon>
        <taxon>Haemonchus</taxon>
    </lineage>
</organism>
<keyword evidence="4 6" id="KW-0479">Metal-binding</keyword>
<evidence type="ECO:0000256" key="5">
    <source>
        <dbReference type="ARBA" id="ARBA00023004"/>
    </source>
</evidence>
<dbReference type="InterPro" id="IPR009050">
    <property type="entry name" value="Globin-like_sf"/>
</dbReference>
<dbReference type="InterPro" id="IPR012085">
    <property type="entry name" value="Globin_nematode"/>
</dbReference>
<dbReference type="OMA" id="FNDECQQ"/>
<comment type="similarity">
    <text evidence="7">Belongs to the globin family.</text>
</comment>
<feature type="binding site" description="proximal binding residue" evidence="6">
    <location>
        <position position="97"/>
    </location>
    <ligand>
        <name>heme</name>
        <dbReference type="ChEBI" id="CHEBI:30413"/>
    </ligand>
    <ligandPart>
        <name>Fe</name>
        <dbReference type="ChEBI" id="CHEBI:18248"/>
    </ligandPart>
</feature>
<keyword evidence="3 7" id="KW-0561">Oxygen transport</keyword>
<keyword evidence="5 6" id="KW-0408">Iron</keyword>
<dbReference type="WBParaSite" id="HPLM_0000381001-mRNA-1">
    <property type="protein sequence ID" value="HPLM_0000381001-mRNA-1"/>
    <property type="gene ID" value="HPLM_0000381001"/>
</dbReference>
<accession>A0A0N4W285</accession>
<dbReference type="GO" id="GO:0020037">
    <property type="term" value="F:heme binding"/>
    <property type="evidence" value="ECO:0007669"/>
    <property type="project" value="InterPro"/>
</dbReference>
<name>A0A0N4W285_HAEPC</name>
<reference evidence="11" key="1">
    <citation type="submission" date="2017-02" db="UniProtKB">
        <authorList>
            <consortium name="WormBaseParasite"/>
        </authorList>
    </citation>
    <scope>IDENTIFICATION</scope>
</reference>
<dbReference type="OrthoDB" id="5820458at2759"/>
<dbReference type="Proteomes" id="UP000268014">
    <property type="component" value="Unassembled WGS sequence"/>
</dbReference>
<sequence length="156" mass="17780">MADVKKACVDSMGVVPLGKTPAEMHNGTDFYKFMFTHHPDLRKYFKGAEDFTADDVEKSERFEKQGTALLMSVHILANTYDNEMVFRAFCRDLMNRHATRGLDPSLWKAFWGIWTAFLESKGATLSEDQKAAWEHLGTTFNDECQQQLAKLGLPHT</sequence>
<keyword evidence="1 7" id="KW-0813">Transport</keyword>
<gene>
    <name evidence="9" type="ORF">HPLM_LOCUS3802</name>
</gene>
<dbReference type="GO" id="GO:0005506">
    <property type="term" value="F:iron ion binding"/>
    <property type="evidence" value="ECO:0007669"/>
    <property type="project" value="InterPro"/>
</dbReference>
<dbReference type="GO" id="GO:0019825">
    <property type="term" value="F:oxygen binding"/>
    <property type="evidence" value="ECO:0007669"/>
    <property type="project" value="InterPro"/>
</dbReference>
<evidence type="ECO:0000256" key="3">
    <source>
        <dbReference type="ARBA" id="ARBA00022621"/>
    </source>
</evidence>
<evidence type="ECO:0000313" key="10">
    <source>
        <dbReference type="Proteomes" id="UP000268014"/>
    </source>
</evidence>
<evidence type="ECO:0000313" key="9">
    <source>
        <dbReference type="EMBL" id="VDO21726.1"/>
    </source>
</evidence>
<evidence type="ECO:0000256" key="4">
    <source>
        <dbReference type="ARBA" id="ARBA00022723"/>
    </source>
</evidence>
<dbReference type="InterPro" id="IPR044399">
    <property type="entry name" value="Mb-like_M"/>
</dbReference>
<dbReference type="PROSITE" id="PS01033">
    <property type="entry name" value="GLOBIN"/>
    <property type="match status" value="1"/>
</dbReference>
<dbReference type="SUPFAM" id="SSF46458">
    <property type="entry name" value="Globin-like"/>
    <property type="match status" value="1"/>
</dbReference>
<keyword evidence="2 7" id="KW-0349">Heme</keyword>
<evidence type="ECO:0000256" key="1">
    <source>
        <dbReference type="ARBA" id="ARBA00022448"/>
    </source>
</evidence>
<dbReference type="PIRSF" id="PIRSF002026">
    <property type="entry name" value="Nematode_globin"/>
    <property type="match status" value="1"/>
</dbReference>
<dbReference type="GO" id="GO:0005344">
    <property type="term" value="F:oxygen carrier activity"/>
    <property type="evidence" value="ECO:0007669"/>
    <property type="project" value="UniProtKB-KW"/>
</dbReference>
<evidence type="ECO:0000256" key="6">
    <source>
        <dbReference type="PIRSR" id="PIRSR002026-1"/>
    </source>
</evidence>
<dbReference type="Pfam" id="PF00042">
    <property type="entry name" value="Globin"/>
    <property type="match status" value="1"/>
</dbReference>
<protein>
    <submittedName>
        <fullName evidence="11">GLOBIN domain-containing protein</fullName>
    </submittedName>
</protein>
<dbReference type="AlphaFoldDB" id="A0A0N4W285"/>
<proteinExistence type="inferred from homology"/>
<dbReference type="Gene3D" id="1.10.490.10">
    <property type="entry name" value="Globins"/>
    <property type="match status" value="1"/>
</dbReference>
<evidence type="ECO:0000256" key="7">
    <source>
        <dbReference type="RuleBase" id="RU000356"/>
    </source>
</evidence>
<feature type="domain" description="Globin" evidence="8">
    <location>
        <begin position="1"/>
        <end position="149"/>
    </location>
</feature>
<evidence type="ECO:0000256" key="2">
    <source>
        <dbReference type="ARBA" id="ARBA00022617"/>
    </source>
</evidence>
<keyword evidence="10" id="KW-1185">Reference proteome</keyword>
<dbReference type="EMBL" id="UZAF01016148">
    <property type="protein sequence ID" value="VDO21726.1"/>
    <property type="molecule type" value="Genomic_DNA"/>
</dbReference>
<dbReference type="InterPro" id="IPR000971">
    <property type="entry name" value="Globin"/>
</dbReference>
<reference evidence="9 10" key="2">
    <citation type="submission" date="2018-11" db="EMBL/GenBank/DDBJ databases">
        <authorList>
            <consortium name="Pathogen Informatics"/>
        </authorList>
    </citation>
    <scope>NUCLEOTIDE SEQUENCE [LARGE SCALE GENOMIC DNA]</scope>
    <source>
        <strain evidence="9 10">MHpl1</strain>
    </source>
</reference>
<dbReference type="InterPro" id="IPR012292">
    <property type="entry name" value="Globin/Proto"/>
</dbReference>